<evidence type="ECO:0000256" key="4">
    <source>
        <dbReference type="ARBA" id="ARBA00023136"/>
    </source>
</evidence>
<evidence type="ECO:0000256" key="3">
    <source>
        <dbReference type="ARBA" id="ARBA00022989"/>
    </source>
</evidence>
<name>A0A0M3R9T4_9BACI</name>
<dbReference type="NCBIfam" id="TIGR02840">
    <property type="entry name" value="spore_YtaF"/>
    <property type="match status" value="1"/>
</dbReference>
<keyword evidence="7" id="KW-1185">Reference proteome</keyword>
<dbReference type="InterPro" id="IPR003810">
    <property type="entry name" value="Mntp/YtaF"/>
</dbReference>
<reference evidence="7" key="1">
    <citation type="submission" date="2015-08" db="EMBL/GenBank/DDBJ databases">
        <title>Genome sequencing project for genomic taxonomy and phylogenomics of Bacillus-like bacteria.</title>
        <authorList>
            <person name="Liu B."/>
            <person name="Wang J."/>
            <person name="Zhu Y."/>
            <person name="Liu G."/>
            <person name="Chen Q."/>
            <person name="Chen Z."/>
            <person name="Lan J."/>
            <person name="Che J."/>
            <person name="Ge C."/>
            <person name="Shi H."/>
            <person name="Pan Z."/>
            <person name="Liu X."/>
        </authorList>
    </citation>
    <scope>NUCLEOTIDE SEQUENCE [LARGE SCALE GENOMIC DNA]</scope>
    <source>
        <strain evidence="7">FJAT-4402</strain>
    </source>
</reference>
<feature type="transmembrane region" description="Helical" evidence="5">
    <location>
        <begin position="70"/>
        <end position="87"/>
    </location>
</feature>
<evidence type="ECO:0008006" key="8">
    <source>
        <dbReference type="Google" id="ProtNLM"/>
    </source>
</evidence>
<feature type="transmembrane region" description="Helical" evidence="5">
    <location>
        <begin position="137"/>
        <end position="159"/>
    </location>
</feature>
<dbReference type="PANTHER" id="PTHR35529:SF2">
    <property type="entry name" value="SPORULATION PROTEIN YTAF-RELATED"/>
    <property type="match status" value="1"/>
</dbReference>
<evidence type="ECO:0000256" key="2">
    <source>
        <dbReference type="ARBA" id="ARBA00022692"/>
    </source>
</evidence>
<dbReference type="InterPro" id="IPR014205">
    <property type="entry name" value="Spore_YtaF"/>
</dbReference>
<accession>A0A0M3R9T4</accession>
<gene>
    <name evidence="6" type="ORF">AM592_10540</name>
</gene>
<reference evidence="6 7" key="2">
    <citation type="journal article" date="2016" name="Int. J. Syst. Evol. Microbiol.">
        <title>Bacillus gobiensis sp. nov., isolated from a soil sample.</title>
        <authorList>
            <person name="Liu B."/>
            <person name="Liu G.H."/>
            <person name="Cetin S."/>
            <person name="Schumann P."/>
            <person name="Pan Z.Z."/>
            <person name="Chen Q.Q."/>
        </authorList>
    </citation>
    <scope>NUCLEOTIDE SEQUENCE [LARGE SCALE GENOMIC DNA]</scope>
    <source>
        <strain evidence="6 7">FJAT-4402</strain>
    </source>
</reference>
<dbReference type="OrthoDB" id="1679205at2"/>
<dbReference type="Pfam" id="PF02659">
    <property type="entry name" value="Mntp"/>
    <property type="match status" value="2"/>
</dbReference>
<evidence type="ECO:0000313" key="7">
    <source>
        <dbReference type="Proteomes" id="UP000067625"/>
    </source>
</evidence>
<dbReference type="PATRIC" id="fig|1441095.3.peg.2325"/>
<dbReference type="RefSeq" id="WP_053603771.1">
    <property type="nucleotide sequence ID" value="NZ_CP012600.1"/>
</dbReference>
<dbReference type="EMBL" id="CP012600">
    <property type="protein sequence ID" value="ALC81992.1"/>
    <property type="molecule type" value="Genomic_DNA"/>
</dbReference>
<organism evidence="6 7">
    <name type="scientific">Bacillus gobiensis</name>
    <dbReference type="NCBI Taxonomy" id="1441095"/>
    <lineage>
        <taxon>Bacteria</taxon>
        <taxon>Bacillati</taxon>
        <taxon>Bacillota</taxon>
        <taxon>Bacilli</taxon>
        <taxon>Bacillales</taxon>
        <taxon>Bacillaceae</taxon>
        <taxon>Bacillus</taxon>
    </lineage>
</organism>
<sequence length="211" mass="23079">MTSFASLLLLAFAVSLDSFSVGFTYGLRKMRIPLKAVFVIACCSGFILLFSMFAGHFLTQLLPDQVTEKFGGIILLVMGSWVMYQFFRPEKEQETLINEKTLMNLELKSLGIVIHILRKPTSADIDRSGTINGAESFLLGLALSIDALGAGIGASMLGFSPLDMSLSVAIMSSSFLLAGIKAGHVFSKWSWMDKLAWVPGFLLIIIGLWKL</sequence>
<keyword evidence="3 5" id="KW-1133">Transmembrane helix</keyword>
<keyword evidence="2 5" id="KW-0812">Transmembrane</keyword>
<keyword evidence="4 5" id="KW-0472">Membrane</keyword>
<feature type="transmembrane region" description="Helical" evidence="5">
    <location>
        <begin position="191"/>
        <end position="209"/>
    </location>
</feature>
<dbReference type="AlphaFoldDB" id="A0A0M3R9T4"/>
<dbReference type="STRING" id="1441095.AM592_10540"/>
<dbReference type="Proteomes" id="UP000067625">
    <property type="component" value="Chromosome"/>
</dbReference>
<evidence type="ECO:0000313" key="6">
    <source>
        <dbReference type="EMBL" id="ALC81992.1"/>
    </source>
</evidence>
<feature type="transmembrane region" description="Helical" evidence="5">
    <location>
        <begin position="36"/>
        <end position="58"/>
    </location>
</feature>
<keyword evidence="1" id="KW-1003">Cell membrane</keyword>
<dbReference type="PANTHER" id="PTHR35529">
    <property type="entry name" value="MANGANESE EFFLUX PUMP MNTP-RELATED"/>
    <property type="match status" value="1"/>
</dbReference>
<evidence type="ECO:0000256" key="5">
    <source>
        <dbReference type="SAM" id="Phobius"/>
    </source>
</evidence>
<evidence type="ECO:0000256" key="1">
    <source>
        <dbReference type="ARBA" id="ARBA00022475"/>
    </source>
</evidence>
<protein>
    <recommendedName>
        <fullName evidence="8">Sporulation protein</fullName>
    </recommendedName>
</protein>
<proteinExistence type="predicted"/>